<dbReference type="EMBL" id="ML978122">
    <property type="protein sequence ID" value="KAF2102616.1"/>
    <property type="molecule type" value="Genomic_DNA"/>
</dbReference>
<accession>A0A9P4IQW9</accession>
<name>A0A9P4IQW9_9PEZI</name>
<gene>
    <name evidence="2" type="ORF">NA57DRAFT_71604</name>
</gene>
<evidence type="ECO:0000256" key="1">
    <source>
        <dbReference type="SAM" id="MobiDB-lite"/>
    </source>
</evidence>
<evidence type="ECO:0000313" key="3">
    <source>
        <dbReference type="Proteomes" id="UP000799772"/>
    </source>
</evidence>
<feature type="compositionally biased region" description="Low complexity" evidence="1">
    <location>
        <begin position="415"/>
        <end position="442"/>
    </location>
</feature>
<dbReference type="InterPro" id="IPR021109">
    <property type="entry name" value="Peptidase_aspartic_dom_sf"/>
</dbReference>
<dbReference type="Pfam" id="PF13650">
    <property type="entry name" value="Asp_protease_2"/>
    <property type="match status" value="1"/>
</dbReference>
<dbReference type="AlphaFoldDB" id="A0A9P4IQW9"/>
<dbReference type="Proteomes" id="UP000799772">
    <property type="component" value="Unassembled WGS sequence"/>
</dbReference>
<protein>
    <submittedName>
        <fullName evidence="2">Uncharacterized protein</fullName>
    </submittedName>
</protein>
<proteinExistence type="predicted"/>
<keyword evidence="3" id="KW-1185">Reference proteome</keyword>
<reference evidence="2" key="1">
    <citation type="journal article" date="2020" name="Stud. Mycol.">
        <title>101 Dothideomycetes genomes: a test case for predicting lifestyles and emergence of pathogens.</title>
        <authorList>
            <person name="Haridas S."/>
            <person name="Albert R."/>
            <person name="Binder M."/>
            <person name="Bloem J."/>
            <person name="Labutti K."/>
            <person name="Salamov A."/>
            <person name="Andreopoulos B."/>
            <person name="Baker S."/>
            <person name="Barry K."/>
            <person name="Bills G."/>
            <person name="Bluhm B."/>
            <person name="Cannon C."/>
            <person name="Castanera R."/>
            <person name="Culley D."/>
            <person name="Daum C."/>
            <person name="Ezra D."/>
            <person name="Gonzalez J."/>
            <person name="Henrissat B."/>
            <person name="Kuo A."/>
            <person name="Liang C."/>
            <person name="Lipzen A."/>
            <person name="Lutzoni F."/>
            <person name="Magnuson J."/>
            <person name="Mondo S."/>
            <person name="Nolan M."/>
            <person name="Ohm R."/>
            <person name="Pangilinan J."/>
            <person name="Park H.-J."/>
            <person name="Ramirez L."/>
            <person name="Alfaro M."/>
            <person name="Sun H."/>
            <person name="Tritt A."/>
            <person name="Yoshinaga Y."/>
            <person name="Zwiers L.-H."/>
            <person name="Turgeon B."/>
            <person name="Goodwin S."/>
            <person name="Spatafora J."/>
            <person name="Crous P."/>
            <person name="Grigoriev I."/>
        </authorList>
    </citation>
    <scope>NUCLEOTIDE SEQUENCE</scope>
    <source>
        <strain evidence="2">CBS 133067</strain>
    </source>
</reference>
<comment type="caution">
    <text evidence="2">The sequence shown here is derived from an EMBL/GenBank/DDBJ whole genome shotgun (WGS) entry which is preliminary data.</text>
</comment>
<dbReference type="CDD" id="cd00303">
    <property type="entry name" value="retropepsin_like"/>
    <property type="match status" value="1"/>
</dbReference>
<sequence>MELERIFYKVDGMSGLEKSQTVLGHPGHLSRSVSVVETFQIESRSSSVQHDLFKLKKELATQYTQLRNHMNVEINLREFLDPGRREPHTSELQLKELLGYRYDSFIDSVESICNNLIDVIVAASKITRLTRSDAFTRAGRKYGISTDPGPEPFSTIRKIIWQMTERQKMLEKMETLKCSTNDICYILLSRTIKRYAERASPRNLPSFIQGHETVPRQWSSDVETMSLSTLATEVCGGTLAFLSVSLCRASNGLFDVHKDALLDTGATDCCIAEELARKLGLTVEEAKPDDRRALWTATPNQTILVRGITKLKFCWKNKSGESEMAKVQVYVVPELFTPIILSHDWTMNHLGVWEVAQSVGPDAERIAVLGLSKLGKKARAAQQSFQQDRTEANQAHDRVTASVERAELEKKLGIASVASTTDSSTTGAASTTTSQSTTTQSS</sequence>
<feature type="region of interest" description="Disordered" evidence="1">
    <location>
        <begin position="414"/>
        <end position="442"/>
    </location>
</feature>
<evidence type="ECO:0000313" key="2">
    <source>
        <dbReference type="EMBL" id="KAF2102616.1"/>
    </source>
</evidence>
<dbReference type="Gene3D" id="2.40.70.10">
    <property type="entry name" value="Acid Proteases"/>
    <property type="match status" value="1"/>
</dbReference>
<organism evidence="2 3">
    <name type="scientific">Rhizodiscina lignyota</name>
    <dbReference type="NCBI Taxonomy" id="1504668"/>
    <lineage>
        <taxon>Eukaryota</taxon>
        <taxon>Fungi</taxon>
        <taxon>Dikarya</taxon>
        <taxon>Ascomycota</taxon>
        <taxon>Pezizomycotina</taxon>
        <taxon>Dothideomycetes</taxon>
        <taxon>Pleosporomycetidae</taxon>
        <taxon>Aulographales</taxon>
        <taxon>Rhizodiscinaceae</taxon>
        <taxon>Rhizodiscina</taxon>
    </lineage>
</organism>